<sequence>MSGTNRHLLTKAATEEDLRPGQKDQSRSKLMSFRWLCLGRQQFLDTESLRMDHSGEKAESRSRPRDHLRVREQRVP</sequence>
<proteinExistence type="predicted"/>
<gene>
    <name evidence="2" type="ORF">B296_00042421</name>
</gene>
<dbReference type="AlphaFoldDB" id="A0A426XRZ4"/>
<protein>
    <submittedName>
        <fullName evidence="2">Uncharacterized protein</fullName>
    </submittedName>
</protein>
<feature type="region of interest" description="Disordered" evidence="1">
    <location>
        <begin position="1"/>
        <end position="27"/>
    </location>
</feature>
<feature type="compositionally biased region" description="Basic and acidic residues" evidence="1">
    <location>
        <begin position="47"/>
        <end position="76"/>
    </location>
</feature>
<reference evidence="2 3" key="1">
    <citation type="journal article" date="2014" name="Agronomy (Basel)">
        <title>A Draft Genome Sequence for Ensete ventricosum, the Drought-Tolerant Tree Against Hunger.</title>
        <authorList>
            <person name="Harrison J."/>
            <person name="Moore K.A."/>
            <person name="Paszkiewicz K."/>
            <person name="Jones T."/>
            <person name="Grant M."/>
            <person name="Ambacheew D."/>
            <person name="Muzemil S."/>
            <person name="Studholme D.J."/>
        </authorList>
    </citation>
    <scope>NUCLEOTIDE SEQUENCE [LARGE SCALE GENOMIC DNA]</scope>
</reference>
<evidence type="ECO:0000313" key="2">
    <source>
        <dbReference type="EMBL" id="RRT42259.1"/>
    </source>
</evidence>
<dbReference type="Proteomes" id="UP000287651">
    <property type="component" value="Unassembled WGS sequence"/>
</dbReference>
<feature type="region of interest" description="Disordered" evidence="1">
    <location>
        <begin position="46"/>
        <end position="76"/>
    </location>
</feature>
<evidence type="ECO:0000256" key="1">
    <source>
        <dbReference type="SAM" id="MobiDB-lite"/>
    </source>
</evidence>
<feature type="compositionally biased region" description="Basic and acidic residues" evidence="1">
    <location>
        <begin position="13"/>
        <end position="27"/>
    </location>
</feature>
<organism evidence="2 3">
    <name type="scientific">Ensete ventricosum</name>
    <name type="common">Abyssinian banana</name>
    <name type="synonym">Musa ensete</name>
    <dbReference type="NCBI Taxonomy" id="4639"/>
    <lineage>
        <taxon>Eukaryota</taxon>
        <taxon>Viridiplantae</taxon>
        <taxon>Streptophyta</taxon>
        <taxon>Embryophyta</taxon>
        <taxon>Tracheophyta</taxon>
        <taxon>Spermatophyta</taxon>
        <taxon>Magnoliopsida</taxon>
        <taxon>Liliopsida</taxon>
        <taxon>Zingiberales</taxon>
        <taxon>Musaceae</taxon>
        <taxon>Ensete</taxon>
    </lineage>
</organism>
<dbReference type="EMBL" id="AMZH03017969">
    <property type="protein sequence ID" value="RRT42259.1"/>
    <property type="molecule type" value="Genomic_DNA"/>
</dbReference>
<comment type="caution">
    <text evidence="2">The sequence shown here is derived from an EMBL/GenBank/DDBJ whole genome shotgun (WGS) entry which is preliminary data.</text>
</comment>
<evidence type="ECO:0000313" key="3">
    <source>
        <dbReference type="Proteomes" id="UP000287651"/>
    </source>
</evidence>
<name>A0A426XRZ4_ENSVE</name>
<accession>A0A426XRZ4</accession>